<dbReference type="EMBL" id="JANBPT010000035">
    <property type="protein sequence ID" value="KAJ1929442.1"/>
    <property type="molecule type" value="Genomic_DNA"/>
</dbReference>
<comment type="subcellular location">
    <subcellularLocation>
        <location evidence="1">Endoplasmic reticulum membrane</location>
        <topology evidence="1">Single-pass membrane protein</topology>
    </subcellularLocation>
</comment>
<feature type="compositionally biased region" description="Basic residues" evidence="11">
    <location>
        <begin position="1"/>
        <end position="19"/>
    </location>
</feature>
<dbReference type="PANTHER" id="PTHR23284:SF0">
    <property type="entry name" value="PROLACTIN REGULATORY ELEMENT-BINDING PROTEIN"/>
    <property type="match status" value="1"/>
</dbReference>
<evidence type="ECO:0000256" key="7">
    <source>
        <dbReference type="ARBA" id="ARBA00022892"/>
    </source>
</evidence>
<keyword evidence="2" id="KW-0813">Transport</keyword>
<evidence type="ECO:0000256" key="5">
    <source>
        <dbReference type="ARBA" id="ARBA00022737"/>
    </source>
</evidence>
<evidence type="ECO:0000313" key="14">
    <source>
        <dbReference type="Proteomes" id="UP001150569"/>
    </source>
</evidence>
<keyword evidence="9 12" id="KW-1133">Transmembrane helix</keyword>
<keyword evidence="10 12" id="KW-0472">Membrane</keyword>
<gene>
    <name evidence="13" type="ORF">IWQ60_001189</name>
</gene>
<reference evidence="13" key="1">
    <citation type="submission" date="2022-07" db="EMBL/GenBank/DDBJ databases">
        <title>Phylogenomic reconstructions and comparative analyses of Kickxellomycotina fungi.</title>
        <authorList>
            <person name="Reynolds N.K."/>
            <person name="Stajich J.E."/>
            <person name="Barry K."/>
            <person name="Grigoriev I.V."/>
            <person name="Crous P."/>
            <person name="Smith M.E."/>
        </authorList>
    </citation>
    <scope>NUCLEOTIDE SEQUENCE</scope>
    <source>
        <strain evidence="13">RSA 861</strain>
    </source>
</reference>
<evidence type="ECO:0000256" key="6">
    <source>
        <dbReference type="ARBA" id="ARBA00022824"/>
    </source>
</evidence>
<organism evidence="13 14">
    <name type="scientific">Tieghemiomyces parasiticus</name>
    <dbReference type="NCBI Taxonomy" id="78921"/>
    <lineage>
        <taxon>Eukaryota</taxon>
        <taxon>Fungi</taxon>
        <taxon>Fungi incertae sedis</taxon>
        <taxon>Zoopagomycota</taxon>
        <taxon>Kickxellomycotina</taxon>
        <taxon>Dimargaritomycetes</taxon>
        <taxon>Dimargaritales</taxon>
        <taxon>Dimargaritaceae</taxon>
        <taxon>Tieghemiomyces</taxon>
    </lineage>
</organism>
<feature type="region of interest" description="Disordered" evidence="11">
    <location>
        <begin position="1"/>
        <end position="72"/>
    </location>
</feature>
<dbReference type="OrthoDB" id="2013972at2759"/>
<evidence type="ECO:0000256" key="8">
    <source>
        <dbReference type="ARBA" id="ARBA00022927"/>
    </source>
</evidence>
<feature type="compositionally biased region" description="Low complexity" evidence="11">
    <location>
        <begin position="26"/>
        <end position="40"/>
    </location>
</feature>
<comment type="caution">
    <text evidence="13">The sequence shown here is derived from an EMBL/GenBank/DDBJ whole genome shotgun (WGS) entry which is preliminary data.</text>
</comment>
<keyword evidence="6" id="KW-0256">Endoplasmic reticulum</keyword>
<proteinExistence type="predicted"/>
<keyword evidence="14" id="KW-1185">Reference proteome</keyword>
<dbReference type="InterPro" id="IPR015943">
    <property type="entry name" value="WD40/YVTN_repeat-like_dom_sf"/>
</dbReference>
<feature type="transmembrane region" description="Helical" evidence="12">
    <location>
        <begin position="428"/>
        <end position="447"/>
    </location>
</feature>
<dbReference type="GO" id="GO:0005789">
    <property type="term" value="C:endoplasmic reticulum membrane"/>
    <property type="evidence" value="ECO:0007669"/>
    <property type="project" value="UniProtKB-SubCell"/>
</dbReference>
<keyword evidence="3" id="KW-0853">WD repeat</keyword>
<dbReference type="GO" id="GO:0006888">
    <property type="term" value="P:endoplasmic reticulum to Golgi vesicle-mediated transport"/>
    <property type="evidence" value="ECO:0007669"/>
    <property type="project" value="TreeGrafter"/>
</dbReference>
<dbReference type="SUPFAM" id="SSF50998">
    <property type="entry name" value="Quinoprotein alcohol dehydrogenase-like"/>
    <property type="match status" value="1"/>
</dbReference>
<dbReference type="SMART" id="SM00320">
    <property type="entry name" value="WD40"/>
    <property type="match status" value="4"/>
</dbReference>
<dbReference type="PANTHER" id="PTHR23284">
    <property type="entry name" value="PROLACTIN REGULATORY ELEMENT BINDING PROTEIN"/>
    <property type="match status" value="1"/>
</dbReference>
<dbReference type="InterPro" id="IPR001680">
    <property type="entry name" value="WD40_rpt"/>
</dbReference>
<dbReference type="InterPro" id="IPR011047">
    <property type="entry name" value="Quinoprotein_ADH-like_sf"/>
</dbReference>
<dbReference type="Proteomes" id="UP001150569">
    <property type="component" value="Unassembled WGS sequence"/>
</dbReference>
<keyword evidence="5" id="KW-0677">Repeat</keyword>
<dbReference type="InterPro" id="IPR045260">
    <property type="entry name" value="Sec12-like"/>
</dbReference>
<dbReference type="Pfam" id="PF00400">
    <property type="entry name" value="WD40"/>
    <property type="match status" value="1"/>
</dbReference>
<evidence type="ECO:0000256" key="1">
    <source>
        <dbReference type="ARBA" id="ARBA00004389"/>
    </source>
</evidence>
<dbReference type="GO" id="GO:0015031">
    <property type="term" value="P:protein transport"/>
    <property type="evidence" value="ECO:0007669"/>
    <property type="project" value="UniProtKB-KW"/>
</dbReference>
<evidence type="ECO:0000256" key="11">
    <source>
        <dbReference type="SAM" id="MobiDB-lite"/>
    </source>
</evidence>
<dbReference type="GO" id="GO:0005085">
    <property type="term" value="F:guanyl-nucleotide exchange factor activity"/>
    <property type="evidence" value="ECO:0007669"/>
    <property type="project" value="InterPro"/>
</dbReference>
<keyword evidence="4 12" id="KW-0812">Transmembrane</keyword>
<sequence>MARNRKSLGGKAAKSRGKSAQRESFDSATTATNDKTTSTARSGRKSTEKNHLPDSSNDSNKLTEEQVPAATMTKPARHVEPFQFVPGIPVNCLSGVGSHPSLFVLGGGGGPSRSGVANKIQLNYIDDETHTVTTLATYNIPAGQDAPTSISVHPTLDVIASGINFDKDTVEAGRNQSARTFRFDITQGEIEPVKTVAVLETKTLNDYQKVTVFSPKGDRLLTGGSEGSIHLLEYPSLTNVFPVLKSESGEIMGADFSASGGQCAVATGKEVSVFSTRTGKGVQHIECPVYKNKHACRFRTCLYGRGLTKDYFYTVVNTLDRDRSLVAKWSTRTWEMETFRTVSRFPIIAAAMHPDGQYLAVATTENTVYILDSHSFRTLAKSTGLHSFAITSLAFTSDGSYLISGSIDNTCGIVPIPDTFPESQMKKLIFILLAIIIVLMSVVYHLHNSPEPLIAQKMREAQKPNVFE</sequence>
<dbReference type="Gene3D" id="2.130.10.10">
    <property type="entry name" value="YVTN repeat-like/Quinoprotein amine dehydrogenase"/>
    <property type="match status" value="1"/>
</dbReference>
<keyword evidence="7" id="KW-0931">ER-Golgi transport</keyword>
<evidence type="ECO:0000256" key="2">
    <source>
        <dbReference type="ARBA" id="ARBA00022448"/>
    </source>
</evidence>
<dbReference type="AlphaFoldDB" id="A0A9W8AL37"/>
<evidence type="ECO:0000313" key="13">
    <source>
        <dbReference type="EMBL" id="KAJ1929442.1"/>
    </source>
</evidence>
<dbReference type="GO" id="GO:0003400">
    <property type="term" value="P:regulation of COPII vesicle coating"/>
    <property type="evidence" value="ECO:0007669"/>
    <property type="project" value="TreeGrafter"/>
</dbReference>
<name>A0A9W8AL37_9FUNG</name>
<keyword evidence="8" id="KW-0653">Protein transport</keyword>
<evidence type="ECO:0000256" key="4">
    <source>
        <dbReference type="ARBA" id="ARBA00022692"/>
    </source>
</evidence>
<evidence type="ECO:0000256" key="9">
    <source>
        <dbReference type="ARBA" id="ARBA00022989"/>
    </source>
</evidence>
<evidence type="ECO:0000256" key="10">
    <source>
        <dbReference type="ARBA" id="ARBA00023136"/>
    </source>
</evidence>
<evidence type="ECO:0000256" key="12">
    <source>
        <dbReference type="SAM" id="Phobius"/>
    </source>
</evidence>
<protein>
    <recommendedName>
        <fullName evidence="15">Prolactin regulatory element-binding protein</fullName>
    </recommendedName>
</protein>
<accession>A0A9W8AL37</accession>
<evidence type="ECO:0000256" key="3">
    <source>
        <dbReference type="ARBA" id="ARBA00022574"/>
    </source>
</evidence>
<evidence type="ECO:0008006" key="15">
    <source>
        <dbReference type="Google" id="ProtNLM"/>
    </source>
</evidence>